<dbReference type="FunFam" id="1.10.10.60:FF:000022">
    <property type="entry name" value="ISWI chromatin-remodeling complex ATPase CHR11 isoform A"/>
    <property type="match status" value="1"/>
</dbReference>
<dbReference type="InterPro" id="IPR036306">
    <property type="entry name" value="ISWI_HAND-dom_sf"/>
</dbReference>
<dbReference type="SMART" id="SM00717">
    <property type="entry name" value="SANT"/>
    <property type="match status" value="2"/>
</dbReference>
<feature type="compositionally biased region" description="Acidic residues" evidence="9">
    <location>
        <begin position="823"/>
        <end position="833"/>
    </location>
</feature>
<evidence type="ECO:0000256" key="4">
    <source>
        <dbReference type="ARBA" id="ARBA00022741"/>
    </source>
</evidence>
<dbReference type="InterPro" id="IPR001650">
    <property type="entry name" value="Helicase_C-like"/>
</dbReference>
<dbReference type="InterPro" id="IPR038718">
    <property type="entry name" value="SNF2-like_sf"/>
</dbReference>
<dbReference type="InterPro" id="IPR015195">
    <property type="entry name" value="SLIDE"/>
</dbReference>
<feature type="domain" description="SANT" evidence="12">
    <location>
        <begin position="844"/>
        <end position="896"/>
    </location>
</feature>
<dbReference type="Pfam" id="PF09111">
    <property type="entry name" value="SLIDE"/>
    <property type="match status" value="1"/>
</dbReference>
<dbReference type="Pfam" id="PF00176">
    <property type="entry name" value="SNF2-rel_dom"/>
    <property type="match status" value="1"/>
</dbReference>
<dbReference type="InterPro" id="IPR009057">
    <property type="entry name" value="Homeodomain-like_sf"/>
</dbReference>
<dbReference type="Gramene" id="PNW74827">
    <property type="protein sequence ID" value="PNW74827"/>
    <property type="gene ID" value="CHLRE_12g508150v5"/>
</dbReference>
<organism evidence="13">
    <name type="scientific">Chlamydomonas reinhardtii</name>
    <name type="common">Chlamydomonas smithii</name>
    <dbReference type="NCBI Taxonomy" id="3055"/>
    <lineage>
        <taxon>Eukaryota</taxon>
        <taxon>Viridiplantae</taxon>
        <taxon>Chlorophyta</taxon>
        <taxon>core chlorophytes</taxon>
        <taxon>Chlorophyceae</taxon>
        <taxon>CS clade</taxon>
        <taxon>Chlamydomonadales</taxon>
        <taxon>Chlamydomonadaceae</taxon>
        <taxon>Chlamydomonas</taxon>
    </lineage>
</organism>
<keyword evidence="3" id="KW-0597">Phosphoprotein</keyword>
<evidence type="ECO:0000313" key="14">
    <source>
        <dbReference type="EMBL" id="PNW74827.1"/>
    </source>
</evidence>
<reference evidence="14 15" key="2">
    <citation type="journal article" date="2007" name="Science">
        <title>The Chlamydomonas genome reveals the evolution of key animal and plant functions.</title>
        <authorList>
            <person name="Merchant S.S."/>
            <person name="Prochnik S.E."/>
            <person name="Vallon O."/>
            <person name="Harris E.H."/>
            <person name="Karpowicz S.J."/>
            <person name="Witman G.B."/>
            <person name="Terry A."/>
            <person name="Salamov A."/>
            <person name="Fritz-Laylin L.K."/>
            <person name="Marechal-Drouard L."/>
            <person name="Marshall W.F."/>
            <person name="Qu L.H."/>
            <person name="Nelson D.R."/>
            <person name="Sanderfoot A.A."/>
            <person name="Spalding M.H."/>
            <person name="Kapitonov V.V."/>
            <person name="Ren Q."/>
            <person name="Ferris P."/>
            <person name="Lindquist E."/>
            <person name="Shapiro H."/>
            <person name="Lucas S.M."/>
            <person name="Grimwood J."/>
            <person name="Schmutz J."/>
            <person name="Cardol P."/>
            <person name="Cerutti H."/>
            <person name="Chanfreau G."/>
            <person name="Chen C.L."/>
            <person name="Cognat V."/>
            <person name="Croft M.T."/>
            <person name="Dent R."/>
            <person name="Dutcher S."/>
            <person name="Fernandez E."/>
            <person name="Fukuzawa H."/>
            <person name="Gonzalez-Ballester D."/>
            <person name="Gonzalez-Halphen D."/>
            <person name="Hallmann A."/>
            <person name="Hanikenne M."/>
            <person name="Hippler M."/>
            <person name="Inwood W."/>
            <person name="Jabbari K."/>
            <person name="Kalanon M."/>
            <person name="Kuras R."/>
            <person name="Lefebvre P.A."/>
            <person name="Lemaire S.D."/>
            <person name="Lobanov A.V."/>
            <person name="Lohr M."/>
            <person name="Manuell A."/>
            <person name="Meier I."/>
            <person name="Mets L."/>
            <person name="Mittag M."/>
            <person name="Mittelmeier T."/>
            <person name="Moroney J.V."/>
            <person name="Moseley J."/>
            <person name="Napoli C."/>
            <person name="Nedelcu A.M."/>
            <person name="Niyogi K."/>
            <person name="Novoselov S.V."/>
            <person name="Paulsen I.T."/>
            <person name="Pazour G."/>
            <person name="Purton S."/>
            <person name="Ral J.P."/>
            <person name="Riano-Pachon D.M."/>
            <person name="Riekhof W."/>
            <person name="Rymarquis L."/>
            <person name="Schroda M."/>
            <person name="Stern D."/>
            <person name="Umen J."/>
            <person name="Willows R."/>
            <person name="Wilson N."/>
            <person name="Zimmer S.L."/>
            <person name="Allmer J."/>
            <person name="Balk J."/>
            <person name="Bisova K."/>
            <person name="Chen C.J."/>
            <person name="Elias M."/>
            <person name="Gendler K."/>
            <person name="Hauser C."/>
            <person name="Lamb M.R."/>
            <person name="Ledford H."/>
            <person name="Long J.C."/>
            <person name="Minagawa J."/>
            <person name="Page M.D."/>
            <person name="Pan J."/>
            <person name="Pootakham W."/>
            <person name="Roje S."/>
            <person name="Rose A."/>
            <person name="Stahlberg E."/>
            <person name="Terauchi A.M."/>
            <person name="Yang P."/>
            <person name="Ball S."/>
            <person name="Bowler C."/>
            <person name="Dieckmann C.L."/>
            <person name="Gladyshev V.N."/>
            <person name="Green P."/>
            <person name="Jorgensen R."/>
            <person name="Mayfield S."/>
            <person name="Mueller-Roeber B."/>
            <person name="Rajamani S."/>
            <person name="Sayre R.T."/>
            <person name="Brokstein P."/>
            <person name="Dubchak I."/>
            <person name="Goodstein D."/>
            <person name="Hornick L."/>
            <person name="Huang Y.W."/>
            <person name="Jhaveri J."/>
            <person name="Luo Y."/>
            <person name="Martinez D."/>
            <person name="Ngau W.C."/>
            <person name="Otillar B."/>
            <person name="Poliakov A."/>
            <person name="Porter A."/>
            <person name="Szajkowski L."/>
            <person name="Werner G."/>
            <person name="Zhou K."/>
            <person name="Grigoriev I.V."/>
            <person name="Rokhsar D.S."/>
            <person name="Grossman A.R."/>
        </authorList>
    </citation>
    <scope>NUCLEOTIDE SEQUENCE [LARGE SCALE GENOMIC DNA]</scope>
    <source>
        <strain evidence="15">CC-503</strain>
        <strain evidence="14">CC-503 cw92 mt+</strain>
    </source>
</reference>
<feature type="region of interest" description="Disordered" evidence="9">
    <location>
        <begin position="1"/>
        <end position="98"/>
    </location>
</feature>
<dbReference type="GO" id="GO:0031507">
    <property type="term" value="P:heterochromatin formation"/>
    <property type="evidence" value="ECO:0000318"/>
    <property type="project" value="GO_Central"/>
</dbReference>
<dbReference type="Gene3D" id="1.20.5.1190">
    <property type="entry name" value="iswi atpase"/>
    <property type="match status" value="1"/>
</dbReference>
<dbReference type="FunFam" id="3.40.50.300:FF:000082">
    <property type="entry name" value="ISWI chromatin remodeling complex ATPase ISW1"/>
    <property type="match status" value="1"/>
</dbReference>
<keyword evidence="8" id="KW-0539">Nucleus</keyword>
<feature type="compositionally biased region" description="Acidic residues" evidence="9">
    <location>
        <begin position="12"/>
        <end position="38"/>
    </location>
</feature>
<dbReference type="Gene3D" id="1.10.10.60">
    <property type="entry name" value="Homeodomain-like"/>
    <property type="match status" value="2"/>
</dbReference>
<feature type="compositionally biased region" description="Low complexity" evidence="9">
    <location>
        <begin position="1051"/>
        <end position="1069"/>
    </location>
</feature>
<dbReference type="KEGG" id="cre:CHLRE_12g508150v5"/>
<dbReference type="InterPro" id="IPR049730">
    <property type="entry name" value="SNF2/RAD54-like_C"/>
</dbReference>
<dbReference type="OMA" id="VHDYQFF"/>
<feature type="compositionally biased region" description="Basic and acidic residues" evidence="9">
    <location>
        <begin position="67"/>
        <end position="88"/>
    </location>
</feature>
<dbReference type="InterPro" id="IPR027417">
    <property type="entry name" value="P-loop_NTPase"/>
</dbReference>
<dbReference type="Gene3D" id="3.40.50.300">
    <property type="entry name" value="P-loop containing nucleotide triphosphate hydrolases"/>
    <property type="match status" value="1"/>
</dbReference>
<dbReference type="AlphaFoldDB" id="Q4JLR9"/>
<dbReference type="EMBL" id="DQ074762">
    <property type="protein sequence ID" value="AAY86155.1"/>
    <property type="molecule type" value="Genomic_DNA"/>
</dbReference>
<dbReference type="GO" id="GO:0005634">
    <property type="term" value="C:nucleus"/>
    <property type="evidence" value="ECO:0000318"/>
    <property type="project" value="GO_Central"/>
</dbReference>
<evidence type="ECO:0000256" key="5">
    <source>
        <dbReference type="ARBA" id="ARBA00022801"/>
    </source>
</evidence>
<reference evidence="13" key="1">
    <citation type="submission" date="2005-05" db="EMBL/GenBank/DDBJ databases">
        <title>The ISO1 gene of Chlamydomonas reinhardtii.</title>
        <authorList>
            <person name="Lin H."/>
            <person name="Ferris P.J."/>
            <person name="Goodenough U.W."/>
        </authorList>
    </citation>
    <scope>NUCLEOTIDE SEQUENCE</scope>
    <source>
        <strain evidence="13">Cw92</strain>
    </source>
</reference>
<keyword evidence="15" id="KW-1185">Reference proteome</keyword>
<feature type="compositionally biased region" description="Acidic residues" evidence="9">
    <location>
        <begin position="142"/>
        <end position="154"/>
    </location>
</feature>
<dbReference type="CDD" id="cd17997">
    <property type="entry name" value="DEXHc_SMARCA1_SMARCA5"/>
    <property type="match status" value="1"/>
</dbReference>
<dbReference type="Gene3D" id="1.10.1040.30">
    <property type="entry name" value="ISWI, HAND domain"/>
    <property type="match status" value="1"/>
</dbReference>
<dbReference type="InterPro" id="IPR015194">
    <property type="entry name" value="ISWI_HAND-dom"/>
</dbReference>
<dbReference type="InterPro" id="IPR001005">
    <property type="entry name" value="SANT/Myb"/>
</dbReference>
<dbReference type="SUPFAM" id="SSF52540">
    <property type="entry name" value="P-loop containing nucleoside triphosphate hydrolases"/>
    <property type="match status" value="2"/>
</dbReference>
<dbReference type="CDD" id="cd00167">
    <property type="entry name" value="SANT"/>
    <property type="match status" value="2"/>
</dbReference>
<dbReference type="GO" id="GO:0000785">
    <property type="term" value="C:chromatin"/>
    <property type="evidence" value="ECO:0000318"/>
    <property type="project" value="GO_Central"/>
</dbReference>
<name>Q4JLR9_CHLRE</name>
<dbReference type="FunCoup" id="Q4JLR9">
    <property type="interactions" value="1997"/>
</dbReference>
<dbReference type="GO" id="GO:0140750">
    <property type="term" value="F:nucleosome array spacer activity"/>
    <property type="evidence" value="ECO:0000318"/>
    <property type="project" value="GO_Central"/>
</dbReference>
<evidence type="ECO:0000256" key="1">
    <source>
        <dbReference type="ARBA" id="ARBA00004123"/>
    </source>
</evidence>
<dbReference type="InterPro" id="IPR000330">
    <property type="entry name" value="SNF2_N"/>
</dbReference>
<accession>Q4JLR9</accession>
<evidence type="ECO:0000256" key="6">
    <source>
        <dbReference type="ARBA" id="ARBA00022840"/>
    </source>
</evidence>
<proteinExistence type="inferred from homology"/>
<feature type="domain" description="Helicase C-terminal" evidence="11">
    <location>
        <begin position="482"/>
        <end position="633"/>
    </location>
</feature>
<dbReference type="GO" id="GO:0016787">
    <property type="term" value="F:hydrolase activity"/>
    <property type="evidence" value="ECO:0007669"/>
    <property type="project" value="UniProtKB-KW"/>
</dbReference>
<dbReference type="Proteomes" id="UP000006906">
    <property type="component" value="Chromosome 12"/>
</dbReference>
<dbReference type="FunFam" id="3.40.50.10810:FF:000101">
    <property type="entry name" value="SWI/SNF-related, matrix-associated, actin-dependent regulator of"/>
    <property type="match status" value="1"/>
</dbReference>
<dbReference type="OrthoDB" id="5857104at2759"/>
<dbReference type="GO" id="GO:0003677">
    <property type="term" value="F:DNA binding"/>
    <property type="evidence" value="ECO:0000318"/>
    <property type="project" value="GO_Central"/>
</dbReference>
<feature type="region of interest" description="Disordered" evidence="9">
    <location>
        <begin position="130"/>
        <end position="164"/>
    </location>
</feature>
<dbReference type="PROSITE" id="PS51194">
    <property type="entry name" value="HELICASE_CTER"/>
    <property type="match status" value="1"/>
</dbReference>
<protein>
    <submittedName>
        <fullName evidence="13">Chromatin-remodelling complex ATPase ISWI2</fullName>
    </submittedName>
</protein>
<dbReference type="CDD" id="cd18793">
    <property type="entry name" value="SF2_C_SNF"/>
    <property type="match status" value="1"/>
</dbReference>
<evidence type="ECO:0000313" key="15">
    <source>
        <dbReference type="Proteomes" id="UP000006906"/>
    </source>
</evidence>
<dbReference type="PROSITE" id="PS51192">
    <property type="entry name" value="HELICASE_ATP_BIND_1"/>
    <property type="match status" value="1"/>
</dbReference>
<feature type="region of interest" description="Disordered" evidence="9">
    <location>
        <begin position="805"/>
        <end position="833"/>
    </location>
</feature>
<evidence type="ECO:0000313" key="13">
    <source>
        <dbReference type="EMBL" id="AAY86155.1"/>
    </source>
</evidence>
<evidence type="ECO:0000259" key="10">
    <source>
        <dbReference type="PROSITE" id="PS51192"/>
    </source>
</evidence>
<dbReference type="GO" id="GO:0031010">
    <property type="term" value="C:ISWI-type complex"/>
    <property type="evidence" value="ECO:0007669"/>
    <property type="project" value="UniProtKB-ARBA"/>
</dbReference>
<dbReference type="PaxDb" id="3055-EDP05471"/>
<dbReference type="PANTHER" id="PTHR45623">
    <property type="entry name" value="CHROMODOMAIN-HELICASE-DNA-BINDING PROTEIN 3-RELATED-RELATED"/>
    <property type="match status" value="1"/>
</dbReference>
<reference evidence="14" key="3">
    <citation type="submission" date="2017-07" db="EMBL/GenBank/DDBJ databases">
        <title>WGS assembly of Chlamydomonas reinhardtii.</title>
        <authorList>
            <consortium name="Chlamydomonas Annotation Team"/>
            <consortium name="JGI Annotation Team"/>
            <person name="Merchant S.S."/>
            <person name="Prochnik S.E."/>
            <person name="Vallon O."/>
            <person name="Harris E.H."/>
            <person name="Karpowicz S.J."/>
            <person name="Witman G.B."/>
            <person name="Terry A."/>
            <person name="Salamov A."/>
            <person name="Fritz-Laylin L.K."/>
            <person name="Marechal-Drouard L."/>
            <person name="Marshall W.F."/>
            <person name="Qu L.H."/>
            <person name="Nelson D.R."/>
            <person name="Sanderfoot A.A."/>
            <person name="Spalding M.H."/>
            <person name="Kapitonov V.V."/>
            <person name="Ren Q."/>
            <person name="Ferris P."/>
            <person name="Lindquist E."/>
            <person name="Shapiro H."/>
            <person name="Lucas S.M."/>
            <person name="Grimwood J."/>
            <person name="Schmutz J."/>
            <person name="Grigoriev I.V."/>
            <person name="Rokhsar D.S."/>
        </authorList>
    </citation>
    <scope>NUCLEOTIDE SEQUENCE</scope>
    <source>
        <strain evidence="14">CC-503 cw92 mt+</strain>
    </source>
</reference>
<evidence type="ECO:0000256" key="2">
    <source>
        <dbReference type="ARBA" id="ARBA00009687"/>
    </source>
</evidence>
<evidence type="ECO:0000256" key="9">
    <source>
        <dbReference type="SAM" id="MobiDB-lite"/>
    </source>
</evidence>
<comment type="subcellular location">
    <subcellularLocation>
        <location evidence="1">Nucleus</location>
    </subcellularLocation>
</comment>
<dbReference type="SUPFAM" id="SSF101224">
    <property type="entry name" value="HAND domain of the nucleosome remodeling ATPase ISWI"/>
    <property type="match status" value="1"/>
</dbReference>
<feature type="region of interest" description="Disordered" evidence="9">
    <location>
        <begin position="1012"/>
        <end position="1086"/>
    </location>
</feature>
<keyword evidence="6" id="KW-0067">ATP-binding</keyword>
<dbReference type="GO" id="GO:0045944">
    <property type="term" value="P:positive regulation of transcription by RNA polymerase II"/>
    <property type="evidence" value="ECO:0000318"/>
    <property type="project" value="GO_Central"/>
</dbReference>
<evidence type="ECO:0000256" key="3">
    <source>
        <dbReference type="ARBA" id="ARBA00022553"/>
    </source>
</evidence>
<feature type="domain" description="Helicase ATP-binding" evidence="10">
    <location>
        <begin position="187"/>
        <end position="352"/>
    </location>
</feature>
<dbReference type="SMART" id="SM00490">
    <property type="entry name" value="HELICc"/>
    <property type="match status" value="1"/>
</dbReference>
<dbReference type="GO" id="GO:0031491">
    <property type="term" value="F:nucleosome binding"/>
    <property type="evidence" value="ECO:0007669"/>
    <property type="project" value="InterPro"/>
</dbReference>
<dbReference type="Gene3D" id="3.40.50.10810">
    <property type="entry name" value="Tandem AAA-ATPase domain"/>
    <property type="match status" value="1"/>
</dbReference>
<dbReference type="GO" id="GO:0005524">
    <property type="term" value="F:ATP binding"/>
    <property type="evidence" value="ECO:0007669"/>
    <property type="project" value="UniProtKB-KW"/>
</dbReference>
<sequence length="1086" mass="124367">MSLLDDPNFVGQDEDDDVANQLAEEDTQDQAEDDDDDESVKTEDVDYEPELGDDAVVSPAKLAVAKAETERLKHQAKQKKEMLERMREQQNQLATMGDAERARHRINFLLKQAEIFQHFASDSAVKEAKKAKTKGRGQRKEEDEDAELLQDEDDGGTHAGHRLQVQPSIITGGTLREYQMQGLNWMIHLYDNGINGILADEMGLGKTLQTISLVAYLYEYRGITGPHIVITPKSTLGNWVNEFKRFAPIIRVTKFHGNADERMIQKETTCAPGRFDVVVTSYEMVIKEKNHFKRFHWRYIIIDEAHRIKNENSRLSLVVRQLKTNYRLLITGTPLQNNLHELWALLNFLLPEIFSSAEKFEEWFSLGDGSKEKEAEVVQQLHKVLRPFLLRRVKSDVERGLPPKKETILKIGMSEMQKKWYAALLQKDVDALNGGADRAKLLNVVMQLRKCCNHPYLFQGAEPGPPFITGEHLVENSGKLVLLDKLLPRLKERESRVLIFSQMTRMIDILEDYCLYRGYGYCRIDGNTDGEARDNMIDEFNRPNSSKFIFLLSTRAGGLGINLATADIVVLYDSDWNPQMDLQAMDRAHRIGQKKEVQVFRFCIENSIEEKVIEKAYKKLRLDALVIQQGRLTENSATKVNKDDLINMVRYGAELVFSSDSSNITDADIDAIIKKGERDTADLNQKMQQFTDNAMKFTMDGGMVYDFKDADDERADIGDLKAIMGSNWIDPPKRERKRHQLNYNDADYYKNALKTGAKDPRAQRLPKMPQLQDFQFFNVPRIQELYEKEHNHEEHKRALTNREAALRNQGASDEAVAEALADKEDDPQPLTEEELEEREKLLEEGFKEWTKRDFNAFVRACEKYGRENIPQIAAEVDGKTEDEVREYAKVFWQRYRELADYEKVIKNIERGEQKIQRQQDIMNAIAAKLERYKNPWQELKIQYGANKGKAYTEEEDRFILCMVHKLGYGNWDDLKAEIRKSWRFRFDWFFKSRTPQELGRRCETLIRLIEKENEDNADAPPRTGGGRGGGRGGRGGGRGGGDGPGRKRKGQVATPAAGTPAVGGTPQPGSEEGSPQPPDRKKGRMA</sequence>
<dbReference type="InterPro" id="IPR044754">
    <property type="entry name" value="Isw1/2_DEXHc"/>
</dbReference>
<feature type="compositionally biased region" description="Gly residues" evidence="9">
    <location>
        <begin position="1023"/>
        <end position="1043"/>
    </location>
</feature>
<dbReference type="STRING" id="3055.Q4JLR9"/>
<dbReference type="Pfam" id="PF09110">
    <property type="entry name" value="HAND"/>
    <property type="match status" value="1"/>
</dbReference>
<dbReference type="SMART" id="SM00487">
    <property type="entry name" value="DEXDc"/>
    <property type="match status" value="1"/>
</dbReference>
<keyword evidence="7" id="KW-0156">Chromatin regulator</keyword>
<dbReference type="GeneID" id="5716515"/>
<dbReference type="GO" id="GO:0003682">
    <property type="term" value="F:chromatin binding"/>
    <property type="evidence" value="ECO:0000318"/>
    <property type="project" value="GO_Central"/>
</dbReference>
<dbReference type="Pfam" id="PF00271">
    <property type="entry name" value="Helicase_C"/>
    <property type="match status" value="1"/>
</dbReference>
<dbReference type="InterPro" id="IPR014001">
    <property type="entry name" value="Helicase_ATP-bd"/>
</dbReference>
<comment type="similarity">
    <text evidence="2">Belongs to the SNF2/RAD54 helicase family. ISWI subfamily.</text>
</comment>
<keyword evidence="4" id="KW-0547">Nucleotide-binding</keyword>
<dbReference type="PANTHER" id="PTHR45623:SF49">
    <property type="entry name" value="SWI_SNF-RELATED MATRIX-ASSOCIATED ACTIN-DEPENDENT REGULATOR OF CHROMATIN SUBFAMILY A MEMBER 5"/>
    <property type="match status" value="1"/>
</dbReference>
<dbReference type="PROSITE" id="PS51293">
    <property type="entry name" value="SANT"/>
    <property type="match status" value="1"/>
</dbReference>
<evidence type="ECO:0000256" key="8">
    <source>
        <dbReference type="ARBA" id="ARBA00023242"/>
    </source>
</evidence>
<evidence type="ECO:0000259" key="11">
    <source>
        <dbReference type="PROSITE" id="PS51194"/>
    </source>
</evidence>
<dbReference type="SUPFAM" id="SSF46689">
    <property type="entry name" value="Homeodomain-like"/>
    <property type="match status" value="2"/>
</dbReference>
<evidence type="ECO:0000259" key="12">
    <source>
        <dbReference type="PROSITE" id="PS51293"/>
    </source>
</evidence>
<keyword evidence="5" id="KW-0378">Hydrolase</keyword>
<evidence type="ECO:0000256" key="7">
    <source>
        <dbReference type="ARBA" id="ARBA00022853"/>
    </source>
</evidence>
<dbReference type="EMBL" id="CM008973">
    <property type="protein sequence ID" value="PNW74827.1"/>
    <property type="molecule type" value="Genomic_DNA"/>
</dbReference>
<dbReference type="ExpressionAtlas" id="Q4JLR9">
    <property type="expression patterns" value="baseline"/>
</dbReference>
<dbReference type="InterPro" id="IPR017884">
    <property type="entry name" value="SANT_dom"/>
</dbReference>
<gene>
    <name evidence="14" type="ORF">CHLRE_12g508150v5</name>
</gene>
<dbReference type="RefSeq" id="XP_001691025.2">
    <property type="nucleotide sequence ID" value="XM_001690973.2"/>
</dbReference>